<reference evidence="2" key="1">
    <citation type="submission" date="2022-06" db="EMBL/GenBank/DDBJ databases">
        <authorList>
            <consortium name="SYNGENTA / RWTH Aachen University"/>
        </authorList>
    </citation>
    <scope>NUCLEOTIDE SEQUENCE</scope>
</reference>
<proteinExistence type="predicted"/>
<comment type="caution">
    <text evidence="2">The sequence shown here is derived from an EMBL/GenBank/DDBJ whole genome shotgun (WGS) entry which is preliminary data.</text>
</comment>
<sequence length="497" mass="58133">MAKFLFPFILLTFYLLNLCVKPMELGELANLSNQSKEASTSITHELVNPDHLMTEIPTPSSNEKYESFKNELVEVEKRIENLSTYEHAGNSYYLIQDSIKTVLELLEEHNKGKKKTIDASEMRLKEILDDVKGFLIDFYKKRKKDLVLGTHSESFITKNIVQVLDPFIKYGFLTTEEIEPWLEDLEVLQSLAYFLSNMRYLRLRYWLPSVEELANHNREEYLWLSMLKGQEEKIFLRQLIGFTYAYGPGKISNSKISPVVKKFLKNPEVTKDTFNILSKAVDSDKFFGEMSGPEIELISNFLHQALTYVQLYAPADVKRYYSESRFSILWEKKKLLDDFCQAIPISKSYGNTAEKFKNYNENDNYEYIFRREKEIVYKIDDFKNVLKALGDDKEGLIKTGYEKASEDLLEQYPTVDKYHLADALEFRAKIKQISDSLSLIPAESSNEIYRWFQLSKQKMLLETIERKALFLDQEIETLHDSINKLRVKKRPFSEISG</sequence>
<evidence type="ECO:0000256" key="1">
    <source>
        <dbReference type="SAM" id="SignalP"/>
    </source>
</evidence>
<feature type="chain" id="PRO_5043706822" evidence="1">
    <location>
        <begin position="20"/>
        <end position="497"/>
    </location>
</feature>
<dbReference type="AlphaFoldDB" id="A0AAV0BEH5"/>
<feature type="signal peptide" evidence="1">
    <location>
        <begin position="1"/>
        <end position="19"/>
    </location>
</feature>
<organism evidence="2 3">
    <name type="scientific">Phakopsora pachyrhizi</name>
    <name type="common">Asian soybean rust disease fungus</name>
    <dbReference type="NCBI Taxonomy" id="170000"/>
    <lineage>
        <taxon>Eukaryota</taxon>
        <taxon>Fungi</taxon>
        <taxon>Dikarya</taxon>
        <taxon>Basidiomycota</taxon>
        <taxon>Pucciniomycotina</taxon>
        <taxon>Pucciniomycetes</taxon>
        <taxon>Pucciniales</taxon>
        <taxon>Phakopsoraceae</taxon>
        <taxon>Phakopsora</taxon>
    </lineage>
</organism>
<name>A0AAV0BEH5_PHAPC</name>
<keyword evidence="1" id="KW-0732">Signal</keyword>
<dbReference type="Proteomes" id="UP001153365">
    <property type="component" value="Unassembled WGS sequence"/>
</dbReference>
<accession>A0AAV0BEH5</accession>
<keyword evidence="3" id="KW-1185">Reference proteome</keyword>
<evidence type="ECO:0000313" key="2">
    <source>
        <dbReference type="EMBL" id="CAH7684128.1"/>
    </source>
</evidence>
<gene>
    <name evidence="2" type="ORF">PPACK8108_LOCUS18145</name>
</gene>
<dbReference type="EMBL" id="CALTRL010005204">
    <property type="protein sequence ID" value="CAH7684128.1"/>
    <property type="molecule type" value="Genomic_DNA"/>
</dbReference>
<evidence type="ECO:0000313" key="3">
    <source>
        <dbReference type="Proteomes" id="UP001153365"/>
    </source>
</evidence>
<protein>
    <submittedName>
        <fullName evidence="2">Uncharacterized protein</fullName>
    </submittedName>
</protein>